<dbReference type="OrthoDB" id="6434707at2759"/>
<accession>A0A8X6JIK4</accession>
<evidence type="ECO:0000259" key="1">
    <source>
        <dbReference type="PROSITE" id="PS50878"/>
    </source>
</evidence>
<keyword evidence="3" id="KW-1185">Reference proteome</keyword>
<dbReference type="PANTHER" id="PTHR36688">
    <property type="entry name" value="ENDO/EXONUCLEASE/PHOSPHATASE DOMAIN-CONTAINING PROTEIN"/>
    <property type="match status" value="1"/>
</dbReference>
<comment type="caution">
    <text evidence="2">The sequence shown here is derived from an EMBL/GenBank/DDBJ whole genome shotgun (WGS) entry which is preliminary data.</text>
</comment>
<keyword evidence="2" id="KW-0548">Nucleotidyltransferase</keyword>
<gene>
    <name evidence="2" type="primary">HNAJ_LOCUS10597</name>
    <name evidence="2" type="ORF">TNIN_28861</name>
</gene>
<name>A0A8X6JIK4_9ARAC</name>
<dbReference type="PROSITE" id="PS50878">
    <property type="entry name" value="RT_POL"/>
    <property type="match status" value="1"/>
</dbReference>
<protein>
    <submittedName>
        <fullName evidence="2">Reverse transcriptase domain-containing protein</fullName>
    </submittedName>
</protein>
<proteinExistence type="predicted"/>
<keyword evidence="2" id="KW-0808">Transferase</keyword>
<dbReference type="InterPro" id="IPR000477">
    <property type="entry name" value="RT_dom"/>
</dbReference>
<organism evidence="2 3">
    <name type="scientific">Trichonephila inaurata madagascariensis</name>
    <dbReference type="NCBI Taxonomy" id="2747483"/>
    <lineage>
        <taxon>Eukaryota</taxon>
        <taxon>Metazoa</taxon>
        <taxon>Ecdysozoa</taxon>
        <taxon>Arthropoda</taxon>
        <taxon>Chelicerata</taxon>
        <taxon>Arachnida</taxon>
        <taxon>Araneae</taxon>
        <taxon>Araneomorphae</taxon>
        <taxon>Entelegynae</taxon>
        <taxon>Araneoidea</taxon>
        <taxon>Nephilidae</taxon>
        <taxon>Trichonephila</taxon>
        <taxon>Trichonephila inaurata</taxon>
    </lineage>
</organism>
<dbReference type="Pfam" id="PF00078">
    <property type="entry name" value="RVT_1"/>
    <property type="match status" value="1"/>
</dbReference>
<keyword evidence="2" id="KW-0695">RNA-directed DNA polymerase</keyword>
<dbReference type="Proteomes" id="UP000886998">
    <property type="component" value="Unassembled WGS sequence"/>
</dbReference>
<dbReference type="AlphaFoldDB" id="A0A8X6JIK4"/>
<dbReference type="PANTHER" id="PTHR36688:SF1">
    <property type="entry name" value="ENDONUCLEASE_EXONUCLEASE_PHOSPHATASE DOMAIN-CONTAINING PROTEIN"/>
    <property type="match status" value="1"/>
</dbReference>
<evidence type="ECO:0000313" key="3">
    <source>
        <dbReference type="Proteomes" id="UP000886998"/>
    </source>
</evidence>
<sequence>MHSSELKQKKPQSCSRNLNLVFSVFEAPVNQNELAYALRNLPCETSRLLAEEKVRLRISRSTNQHVALLNQFVKDGVDNRQVLTAVFIYLKSAYGNVWWECLLLKLSKLGIIANLFNFIRGFLCQRSCRVRYGNILSKSRILKTGLPQGAVSSCSLFEIYINDLILNVREISGVKCLLYADDLVFWTVSKKKMQ</sequence>
<dbReference type="EMBL" id="BMAV01024543">
    <property type="protein sequence ID" value="GFS33880.1"/>
    <property type="molecule type" value="Genomic_DNA"/>
</dbReference>
<feature type="domain" description="Reverse transcriptase" evidence="1">
    <location>
        <begin position="1"/>
        <end position="194"/>
    </location>
</feature>
<dbReference type="GO" id="GO:0003964">
    <property type="term" value="F:RNA-directed DNA polymerase activity"/>
    <property type="evidence" value="ECO:0007669"/>
    <property type="project" value="UniProtKB-KW"/>
</dbReference>
<reference evidence="2" key="1">
    <citation type="submission" date="2020-08" db="EMBL/GenBank/DDBJ databases">
        <title>Multicomponent nature underlies the extraordinary mechanical properties of spider dragline silk.</title>
        <authorList>
            <person name="Kono N."/>
            <person name="Nakamura H."/>
            <person name="Mori M."/>
            <person name="Yoshida Y."/>
            <person name="Ohtoshi R."/>
            <person name="Malay A.D."/>
            <person name="Moran D.A.P."/>
            <person name="Tomita M."/>
            <person name="Numata K."/>
            <person name="Arakawa K."/>
        </authorList>
    </citation>
    <scope>NUCLEOTIDE SEQUENCE</scope>
</reference>
<evidence type="ECO:0000313" key="2">
    <source>
        <dbReference type="EMBL" id="GFS33880.1"/>
    </source>
</evidence>
<dbReference type="InterPro" id="IPR052560">
    <property type="entry name" value="RdDP_mobile_element"/>
</dbReference>